<dbReference type="STRING" id="767519.SAMN05216559_2406"/>
<protein>
    <submittedName>
        <fullName evidence="2">Uncharacterized protein</fullName>
    </submittedName>
</protein>
<name>A0A1I6LBC1_9EURY</name>
<dbReference type="EMBL" id="FOZK01000002">
    <property type="protein sequence ID" value="SFS00791.1"/>
    <property type="molecule type" value="Genomic_DNA"/>
</dbReference>
<reference evidence="2 3" key="1">
    <citation type="submission" date="2016-10" db="EMBL/GenBank/DDBJ databases">
        <authorList>
            <person name="de Groot N.N."/>
        </authorList>
    </citation>
    <scope>NUCLEOTIDE SEQUENCE [LARGE SCALE GENOMIC DNA]</scope>
    <source>
        <strain evidence="2 3">CGMCC 1.10457</strain>
    </source>
</reference>
<evidence type="ECO:0000313" key="3">
    <source>
        <dbReference type="Proteomes" id="UP000199062"/>
    </source>
</evidence>
<feature type="transmembrane region" description="Helical" evidence="1">
    <location>
        <begin position="12"/>
        <end position="34"/>
    </location>
</feature>
<proteinExistence type="predicted"/>
<feature type="transmembrane region" description="Helical" evidence="1">
    <location>
        <begin position="62"/>
        <end position="84"/>
    </location>
</feature>
<dbReference type="RefSeq" id="WP_089816751.1">
    <property type="nucleotide sequence ID" value="NZ_FOZK01000002.1"/>
</dbReference>
<organism evidence="2 3">
    <name type="scientific">Halomicrobium zhouii</name>
    <dbReference type="NCBI Taxonomy" id="767519"/>
    <lineage>
        <taxon>Archaea</taxon>
        <taxon>Methanobacteriati</taxon>
        <taxon>Methanobacteriota</taxon>
        <taxon>Stenosarchaea group</taxon>
        <taxon>Halobacteria</taxon>
        <taxon>Halobacteriales</taxon>
        <taxon>Haloarculaceae</taxon>
        <taxon>Halomicrobium</taxon>
    </lineage>
</organism>
<evidence type="ECO:0000313" key="2">
    <source>
        <dbReference type="EMBL" id="SFS00791.1"/>
    </source>
</evidence>
<keyword evidence="3" id="KW-1185">Reference proteome</keyword>
<gene>
    <name evidence="2" type="ORF">SAMN05216559_2406</name>
</gene>
<sequence length="100" mass="10677">MSLDVTSLGDRVRWRSLGILAGLVAAIVAGEYAVGTVIERVVDGGGQFPAWLPHARSVGETAVIYFVAFDFLTFVVLPAVLVWVGYVHGRHHATTAGERG</sequence>
<dbReference type="Proteomes" id="UP000199062">
    <property type="component" value="Unassembled WGS sequence"/>
</dbReference>
<evidence type="ECO:0000256" key="1">
    <source>
        <dbReference type="SAM" id="Phobius"/>
    </source>
</evidence>
<dbReference type="AlphaFoldDB" id="A0A1I6LBC1"/>
<keyword evidence="1" id="KW-0472">Membrane</keyword>
<dbReference type="OrthoDB" id="312908at2157"/>
<accession>A0A1I6LBC1</accession>
<keyword evidence="1" id="KW-1133">Transmembrane helix</keyword>
<keyword evidence="1" id="KW-0812">Transmembrane</keyword>